<evidence type="ECO:0000313" key="2">
    <source>
        <dbReference type="Proteomes" id="UP001151760"/>
    </source>
</evidence>
<keyword evidence="2" id="KW-1185">Reference proteome</keyword>
<name>A0ABQ4YIP6_9ASTR</name>
<organism evidence="1 2">
    <name type="scientific">Tanacetum coccineum</name>
    <dbReference type="NCBI Taxonomy" id="301880"/>
    <lineage>
        <taxon>Eukaryota</taxon>
        <taxon>Viridiplantae</taxon>
        <taxon>Streptophyta</taxon>
        <taxon>Embryophyta</taxon>
        <taxon>Tracheophyta</taxon>
        <taxon>Spermatophyta</taxon>
        <taxon>Magnoliopsida</taxon>
        <taxon>eudicotyledons</taxon>
        <taxon>Gunneridae</taxon>
        <taxon>Pentapetalae</taxon>
        <taxon>asterids</taxon>
        <taxon>campanulids</taxon>
        <taxon>Asterales</taxon>
        <taxon>Asteraceae</taxon>
        <taxon>Asteroideae</taxon>
        <taxon>Anthemideae</taxon>
        <taxon>Anthemidinae</taxon>
        <taxon>Tanacetum</taxon>
    </lineage>
</organism>
<proteinExistence type="predicted"/>
<accession>A0ABQ4YIP6</accession>
<dbReference type="EMBL" id="BQNB010010439">
    <property type="protein sequence ID" value="GJS77331.1"/>
    <property type="molecule type" value="Genomic_DNA"/>
</dbReference>
<evidence type="ECO:0000313" key="1">
    <source>
        <dbReference type="EMBL" id="GJS77331.1"/>
    </source>
</evidence>
<protein>
    <submittedName>
        <fullName evidence="1">Uncharacterized protein</fullName>
    </submittedName>
</protein>
<sequence>MVSSMKSGCYVCLKNQDGFVDLGTTHRRIVVAQKASVPRVGKPDDTAEKGDAQLLCTALCKIDQPSAQSGKPVDATHLTWHDGFPHVSESIDLDLFHAVYLCARVSALIESLPKSHIKDEVEEMESFSDTPVE</sequence>
<gene>
    <name evidence="1" type="ORF">Tco_0727212</name>
</gene>
<reference evidence="1" key="2">
    <citation type="submission" date="2022-01" db="EMBL/GenBank/DDBJ databases">
        <authorList>
            <person name="Yamashiro T."/>
            <person name="Shiraishi A."/>
            <person name="Satake H."/>
            <person name="Nakayama K."/>
        </authorList>
    </citation>
    <scope>NUCLEOTIDE SEQUENCE</scope>
</reference>
<comment type="caution">
    <text evidence="1">The sequence shown here is derived from an EMBL/GenBank/DDBJ whole genome shotgun (WGS) entry which is preliminary data.</text>
</comment>
<dbReference type="Proteomes" id="UP001151760">
    <property type="component" value="Unassembled WGS sequence"/>
</dbReference>
<reference evidence="1" key="1">
    <citation type="journal article" date="2022" name="Int. J. Mol. Sci.">
        <title>Draft Genome of Tanacetum Coccineum: Genomic Comparison of Closely Related Tanacetum-Family Plants.</title>
        <authorList>
            <person name="Yamashiro T."/>
            <person name="Shiraishi A."/>
            <person name="Nakayama K."/>
            <person name="Satake H."/>
        </authorList>
    </citation>
    <scope>NUCLEOTIDE SEQUENCE</scope>
</reference>